<feature type="region of interest" description="Disordered" evidence="1">
    <location>
        <begin position="1"/>
        <end position="35"/>
    </location>
</feature>
<dbReference type="AlphaFoldDB" id="A0A409VDI3"/>
<protein>
    <submittedName>
        <fullName evidence="2">Uncharacterized protein</fullName>
    </submittedName>
</protein>
<accession>A0A409VDI3</accession>
<dbReference type="Proteomes" id="UP000284842">
    <property type="component" value="Unassembled WGS sequence"/>
</dbReference>
<organism evidence="2 3">
    <name type="scientific">Panaeolus cyanescens</name>
    <dbReference type="NCBI Taxonomy" id="181874"/>
    <lineage>
        <taxon>Eukaryota</taxon>
        <taxon>Fungi</taxon>
        <taxon>Dikarya</taxon>
        <taxon>Basidiomycota</taxon>
        <taxon>Agaricomycotina</taxon>
        <taxon>Agaricomycetes</taxon>
        <taxon>Agaricomycetidae</taxon>
        <taxon>Agaricales</taxon>
        <taxon>Agaricineae</taxon>
        <taxon>Galeropsidaceae</taxon>
        <taxon>Panaeolus</taxon>
    </lineage>
</organism>
<dbReference type="EMBL" id="NHTK01006103">
    <property type="protein sequence ID" value="PPQ63945.1"/>
    <property type="molecule type" value="Genomic_DNA"/>
</dbReference>
<dbReference type="OrthoDB" id="10430107at2759"/>
<gene>
    <name evidence="2" type="ORF">CVT24_009120</name>
</gene>
<sequence>MIPPQLSTQTASTKTSPSQLSQNKRQYIGSPPQYLPKDTTKGYEIGIGLIAKKDDNRHDPLPYWALAVSETGQTFETSNTISLYTIHNDKPGSDTFKHEYTRAARLTYDEAMLATRRKLVAIYRLGFVLSEDLSRQKLSEFLIMFSPNMMGDVPVETDTKVWTSAAYVFRLLYYLRMGMAEKDDAPAPSFRLEVDKSGKPIPGSNKLPKPINLLEPHWLKSEQELFVQIRDEWIKCRRSPSLQAGWRVALFLV</sequence>
<evidence type="ECO:0000313" key="3">
    <source>
        <dbReference type="Proteomes" id="UP000284842"/>
    </source>
</evidence>
<proteinExistence type="predicted"/>
<reference evidence="2 3" key="1">
    <citation type="journal article" date="2018" name="Evol. Lett.">
        <title>Horizontal gene cluster transfer increased hallucinogenic mushroom diversity.</title>
        <authorList>
            <person name="Reynolds H.T."/>
            <person name="Vijayakumar V."/>
            <person name="Gluck-Thaler E."/>
            <person name="Korotkin H.B."/>
            <person name="Matheny P.B."/>
            <person name="Slot J.C."/>
        </authorList>
    </citation>
    <scope>NUCLEOTIDE SEQUENCE [LARGE SCALE GENOMIC DNA]</scope>
    <source>
        <strain evidence="2 3">2629</strain>
    </source>
</reference>
<dbReference type="InParanoid" id="A0A409VDI3"/>
<name>A0A409VDI3_9AGAR</name>
<comment type="caution">
    <text evidence="2">The sequence shown here is derived from an EMBL/GenBank/DDBJ whole genome shotgun (WGS) entry which is preliminary data.</text>
</comment>
<evidence type="ECO:0000256" key="1">
    <source>
        <dbReference type="SAM" id="MobiDB-lite"/>
    </source>
</evidence>
<feature type="compositionally biased region" description="Polar residues" evidence="1">
    <location>
        <begin position="1"/>
        <end position="25"/>
    </location>
</feature>
<evidence type="ECO:0000313" key="2">
    <source>
        <dbReference type="EMBL" id="PPQ63945.1"/>
    </source>
</evidence>
<keyword evidence="3" id="KW-1185">Reference proteome</keyword>